<dbReference type="SMART" id="SM00342">
    <property type="entry name" value="HTH_ARAC"/>
    <property type="match status" value="1"/>
</dbReference>
<dbReference type="PROSITE" id="PS00041">
    <property type="entry name" value="HTH_ARAC_FAMILY_1"/>
    <property type="match status" value="1"/>
</dbReference>
<dbReference type="AlphaFoldDB" id="A0A1X7JTA0"/>
<evidence type="ECO:0000256" key="3">
    <source>
        <dbReference type="ARBA" id="ARBA00023163"/>
    </source>
</evidence>
<dbReference type="PROSITE" id="PS01124">
    <property type="entry name" value="HTH_ARAC_FAMILY_2"/>
    <property type="match status" value="1"/>
</dbReference>
<dbReference type="InterPro" id="IPR018062">
    <property type="entry name" value="HTH_AraC-typ_CS"/>
</dbReference>
<dbReference type="SUPFAM" id="SSF46689">
    <property type="entry name" value="Homeodomain-like"/>
    <property type="match status" value="2"/>
</dbReference>
<dbReference type="InterPro" id="IPR014710">
    <property type="entry name" value="RmlC-like_jellyroll"/>
</dbReference>
<dbReference type="PANTHER" id="PTHR43280:SF2">
    <property type="entry name" value="HTH-TYPE TRANSCRIPTIONAL REGULATOR EXSA"/>
    <property type="match status" value="1"/>
</dbReference>
<organism evidence="4 5">
    <name type="scientific">Sphingobacterium psychroaquaticum</name>
    <dbReference type="NCBI Taxonomy" id="561061"/>
    <lineage>
        <taxon>Bacteria</taxon>
        <taxon>Pseudomonadati</taxon>
        <taxon>Bacteroidota</taxon>
        <taxon>Sphingobacteriia</taxon>
        <taxon>Sphingobacteriales</taxon>
        <taxon>Sphingobacteriaceae</taxon>
        <taxon>Sphingobacterium</taxon>
    </lineage>
</organism>
<dbReference type="Pfam" id="PF02311">
    <property type="entry name" value="AraC_binding"/>
    <property type="match status" value="1"/>
</dbReference>
<protein>
    <submittedName>
        <fullName evidence="4">AraC-type DNA-binding protein</fullName>
    </submittedName>
</protein>
<accession>A0A1X7JTA0</accession>
<dbReference type="Gene3D" id="1.10.10.60">
    <property type="entry name" value="Homeodomain-like"/>
    <property type="match status" value="2"/>
</dbReference>
<dbReference type="Pfam" id="PF12833">
    <property type="entry name" value="HTH_18"/>
    <property type="match status" value="1"/>
</dbReference>
<dbReference type="RefSeq" id="WP_085472880.1">
    <property type="nucleotide sequence ID" value="NZ_CP038029.1"/>
</dbReference>
<dbReference type="STRING" id="561061.SAMN05660862_2155"/>
<dbReference type="Gene3D" id="2.60.120.10">
    <property type="entry name" value="Jelly Rolls"/>
    <property type="match status" value="1"/>
</dbReference>
<dbReference type="GO" id="GO:0003700">
    <property type="term" value="F:DNA-binding transcription factor activity"/>
    <property type="evidence" value="ECO:0007669"/>
    <property type="project" value="InterPro"/>
</dbReference>
<dbReference type="GO" id="GO:0043565">
    <property type="term" value="F:sequence-specific DNA binding"/>
    <property type="evidence" value="ECO:0007669"/>
    <property type="project" value="InterPro"/>
</dbReference>
<keyword evidence="3" id="KW-0804">Transcription</keyword>
<evidence type="ECO:0000256" key="1">
    <source>
        <dbReference type="ARBA" id="ARBA00023015"/>
    </source>
</evidence>
<evidence type="ECO:0000256" key="2">
    <source>
        <dbReference type="ARBA" id="ARBA00023125"/>
    </source>
</evidence>
<dbReference type="InterPro" id="IPR003313">
    <property type="entry name" value="AraC-bd"/>
</dbReference>
<dbReference type="Proteomes" id="UP000192980">
    <property type="component" value="Unassembled WGS sequence"/>
</dbReference>
<dbReference type="OrthoDB" id="9787988at2"/>
<proteinExistence type="predicted"/>
<gene>
    <name evidence="4" type="ORF">SAMN05660862_2155</name>
</gene>
<name>A0A1X7JTA0_9SPHI</name>
<dbReference type="InterPro" id="IPR009057">
    <property type="entry name" value="Homeodomain-like_sf"/>
</dbReference>
<evidence type="ECO:0000313" key="5">
    <source>
        <dbReference type="Proteomes" id="UP000192980"/>
    </source>
</evidence>
<keyword evidence="1" id="KW-0805">Transcription regulation</keyword>
<dbReference type="EMBL" id="FXAU01000003">
    <property type="protein sequence ID" value="SMG31283.1"/>
    <property type="molecule type" value="Genomic_DNA"/>
</dbReference>
<dbReference type="InterPro" id="IPR018060">
    <property type="entry name" value="HTH_AraC"/>
</dbReference>
<evidence type="ECO:0000313" key="4">
    <source>
        <dbReference type="EMBL" id="SMG31283.1"/>
    </source>
</evidence>
<dbReference type="SUPFAM" id="SSF51215">
    <property type="entry name" value="Regulatory protein AraC"/>
    <property type="match status" value="1"/>
</dbReference>
<dbReference type="PANTHER" id="PTHR43280">
    <property type="entry name" value="ARAC-FAMILY TRANSCRIPTIONAL REGULATOR"/>
    <property type="match status" value="1"/>
</dbReference>
<reference evidence="4 5" key="1">
    <citation type="submission" date="2017-04" db="EMBL/GenBank/DDBJ databases">
        <authorList>
            <person name="Afonso C.L."/>
            <person name="Miller P.J."/>
            <person name="Scott M.A."/>
            <person name="Spackman E."/>
            <person name="Goraichik I."/>
            <person name="Dimitrov K.M."/>
            <person name="Suarez D.L."/>
            <person name="Swayne D.E."/>
        </authorList>
    </citation>
    <scope>NUCLEOTIDE SEQUENCE [LARGE SCALE GENOMIC DNA]</scope>
    <source>
        <strain evidence="4 5">DSM 22418</strain>
    </source>
</reference>
<dbReference type="InterPro" id="IPR037923">
    <property type="entry name" value="HTH-like"/>
</dbReference>
<keyword evidence="5" id="KW-1185">Reference proteome</keyword>
<keyword evidence="2 4" id="KW-0238">DNA-binding</keyword>
<sequence>MKNQETRKPIEFTVPAHGDGAFYTMEDIGTDFYGYYHRHREFQVSYIVKGKGSLMLGNLIRPCDEDELFLIKPNEPHLFFKDESLADNSTVHIVHLFFSLEKLRSFFDMTELHAVKNLFYNLDTSKSLPASYAHAIKELFVSLNAEEGVSKLLKVIQVFRFLLAQEKHYVSIYSGLNKVDFQDSDGLRINAVIKHALDNYKRNVTVEEVSSLIHMTPTAFCKFFKKHTKKTFVGFLNEIRIEKACQVLVNKRTENISEAAYQCGFNTAVHFNRVFRSIMGISPSQFILAHTVHE</sequence>